<keyword evidence="1" id="KW-0472">Membrane</keyword>
<sequence>MCVSRRCTGLAPQRDVSGFNLDVVNADSHEPGAKLGKISLIFDVSHEGPVMKCTASQGIGKQQVLKPPFSIKYVETCLVNEYGVLRRVEELVDVVKERVVGGGQGGGVEGAALVEQLEDGGAVGGRKAGEQVRSAQQGGQKGGQLVETGQREAHLQSDLLAAQLLHLATAFVQLAPLVLLLVVLPIWSARAASS</sequence>
<proteinExistence type="predicted"/>
<evidence type="ECO:0000313" key="3">
    <source>
        <dbReference type="Proteomes" id="UP000494165"/>
    </source>
</evidence>
<keyword evidence="1" id="KW-1133">Transmembrane helix</keyword>
<dbReference type="EMBL" id="CADEPI010000026">
    <property type="protein sequence ID" value="CAB3366565.1"/>
    <property type="molecule type" value="Genomic_DNA"/>
</dbReference>
<keyword evidence="3" id="KW-1185">Reference proteome</keyword>
<gene>
    <name evidence="2" type="ORF">CLODIP_2_CD16034</name>
</gene>
<feature type="transmembrane region" description="Helical" evidence="1">
    <location>
        <begin position="164"/>
        <end position="187"/>
    </location>
</feature>
<dbReference type="Proteomes" id="UP000494165">
    <property type="component" value="Unassembled WGS sequence"/>
</dbReference>
<evidence type="ECO:0000313" key="2">
    <source>
        <dbReference type="EMBL" id="CAB3366565.1"/>
    </source>
</evidence>
<dbReference type="AlphaFoldDB" id="A0A8S1CDW3"/>
<protein>
    <submittedName>
        <fullName evidence="2">Uncharacterized protein</fullName>
    </submittedName>
</protein>
<comment type="caution">
    <text evidence="2">The sequence shown here is derived from an EMBL/GenBank/DDBJ whole genome shotgun (WGS) entry which is preliminary data.</text>
</comment>
<keyword evidence="1" id="KW-0812">Transmembrane</keyword>
<accession>A0A8S1CDW3</accession>
<evidence type="ECO:0000256" key="1">
    <source>
        <dbReference type="SAM" id="Phobius"/>
    </source>
</evidence>
<organism evidence="2 3">
    <name type="scientific">Cloeon dipterum</name>
    <dbReference type="NCBI Taxonomy" id="197152"/>
    <lineage>
        <taxon>Eukaryota</taxon>
        <taxon>Metazoa</taxon>
        <taxon>Ecdysozoa</taxon>
        <taxon>Arthropoda</taxon>
        <taxon>Hexapoda</taxon>
        <taxon>Insecta</taxon>
        <taxon>Pterygota</taxon>
        <taxon>Palaeoptera</taxon>
        <taxon>Ephemeroptera</taxon>
        <taxon>Pisciforma</taxon>
        <taxon>Baetidae</taxon>
        <taxon>Cloeon</taxon>
    </lineage>
</organism>
<name>A0A8S1CDW3_9INSE</name>
<reference evidence="2 3" key="1">
    <citation type="submission" date="2020-04" db="EMBL/GenBank/DDBJ databases">
        <authorList>
            <person name="Alioto T."/>
            <person name="Alioto T."/>
            <person name="Gomez Garrido J."/>
        </authorList>
    </citation>
    <scope>NUCLEOTIDE SEQUENCE [LARGE SCALE GENOMIC DNA]</scope>
</reference>